<dbReference type="Proteomes" id="UP001283361">
    <property type="component" value="Unassembled WGS sequence"/>
</dbReference>
<proteinExistence type="predicted"/>
<comment type="caution">
    <text evidence="1">The sequence shown here is derived from an EMBL/GenBank/DDBJ whole genome shotgun (WGS) entry which is preliminary data.</text>
</comment>
<reference evidence="1" key="1">
    <citation type="journal article" date="2023" name="G3 (Bethesda)">
        <title>A reference genome for the long-term kleptoplast-retaining sea slug Elysia crispata morphotype clarki.</title>
        <authorList>
            <person name="Eastman K.E."/>
            <person name="Pendleton A.L."/>
            <person name="Shaikh M.A."/>
            <person name="Suttiyut T."/>
            <person name="Ogas R."/>
            <person name="Tomko P."/>
            <person name="Gavelis G."/>
            <person name="Widhalm J.R."/>
            <person name="Wisecaver J.H."/>
        </authorList>
    </citation>
    <scope>NUCLEOTIDE SEQUENCE</scope>
    <source>
        <strain evidence="1">ECLA1</strain>
    </source>
</reference>
<evidence type="ECO:0000313" key="2">
    <source>
        <dbReference type="Proteomes" id="UP001283361"/>
    </source>
</evidence>
<gene>
    <name evidence="1" type="ORF">RRG08_021303</name>
</gene>
<evidence type="ECO:0000313" key="1">
    <source>
        <dbReference type="EMBL" id="KAK3765624.1"/>
    </source>
</evidence>
<sequence>MLLDSRSNTSMVFGEPFDIDEALPCAYDAIDVVKGDHSGAGETREAPVYFQLALSRGQMGSNSAVSKHVLSGLFPFADGQFIWVYEISEFVYSERSNQAKRLGSSKLVW</sequence>
<keyword evidence="2" id="KW-1185">Reference proteome</keyword>
<protein>
    <submittedName>
        <fullName evidence="1">Uncharacterized protein</fullName>
    </submittedName>
</protein>
<dbReference type="EMBL" id="JAWDGP010004282">
    <property type="protein sequence ID" value="KAK3765624.1"/>
    <property type="molecule type" value="Genomic_DNA"/>
</dbReference>
<accession>A0AAE0ZA75</accession>
<organism evidence="1 2">
    <name type="scientific">Elysia crispata</name>
    <name type="common">lettuce slug</name>
    <dbReference type="NCBI Taxonomy" id="231223"/>
    <lineage>
        <taxon>Eukaryota</taxon>
        <taxon>Metazoa</taxon>
        <taxon>Spiralia</taxon>
        <taxon>Lophotrochozoa</taxon>
        <taxon>Mollusca</taxon>
        <taxon>Gastropoda</taxon>
        <taxon>Heterobranchia</taxon>
        <taxon>Euthyneura</taxon>
        <taxon>Panpulmonata</taxon>
        <taxon>Sacoglossa</taxon>
        <taxon>Placobranchoidea</taxon>
        <taxon>Plakobranchidae</taxon>
        <taxon>Elysia</taxon>
    </lineage>
</organism>
<name>A0AAE0ZA75_9GAST</name>
<dbReference type="AlphaFoldDB" id="A0AAE0ZA75"/>